<evidence type="ECO:0000313" key="2">
    <source>
        <dbReference type="EMBL" id="BDQ37611.1"/>
    </source>
</evidence>
<dbReference type="SUPFAM" id="SSF55166">
    <property type="entry name" value="Hedgehog/DD-peptidase"/>
    <property type="match status" value="1"/>
</dbReference>
<dbReference type="PROSITE" id="PS51257">
    <property type="entry name" value="PROKAR_LIPOPROTEIN"/>
    <property type="match status" value="1"/>
</dbReference>
<dbReference type="Proteomes" id="UP001317742">
    <property type="component" value="Chromosome"/>
</dbReference>
<protein>
    <recommendedName>
        <fullName evidence="1">Peptidase M15C domain-containing protein</fullName>
    </recommendedName>
</protein>
<keyword evidence="3" id="KW-1185">Reference proteome</keyword>
<gene>
    <name evidence="2" type="ORF">SYK_19710</name>
</gene>
<dbReference type="RefSeq" id="WP_281760130.1">
    <property type="nucleotide sequence ID" value="NZ_AP026709.1"/>
</dbReference>
<proteinExistence type="predicted"/>
<dbReference type="EMBL" id="AP026709">
    <property type="protein sequence ID" value="BDQ37611.1"/>
    <property type="molecule type" value="Genomic_DNA"/>
</dbReference>
<reference evidence="2 3" key="1">
    <citation type="submission" date="2022-08" db="EMBL/GenBank/DDBJ databases">
        <title>Genome Sequence of the sulphate-reducing bacterium, Pseudodesulfovibrio sp. SYK.</title>
        <authorList>
            <person name="Kondo R."/>
            <person name="Kataoka T."/>
        </authorList>
    </citation>
    <scope>NUCLEOTIDE SEQUENCE [LARGE SCALE GENOMIC DNA]</scope>
    <source>
        <strain evidence="2 3">SYK</strain>
    </source>
</reference>
<evidence type="ECO:0000259" key="1">
    <source>
        <dbReference type="Pfam" id="PF13539"/>
    </source>
</evidence>
<sequence>MFRFLIKGLWLSVVSLAVLFGCAPVVFDSSLSSDEAIYTNQPPDVIASIQERLVVVPVRYYGPDGVVHQGQVVVHKALEGDIRLIFERIKRSRFPVESVLPIAHPLIQKKALYGLSPDTNNTSAYVWRPIVDSRHLSKHAFGLAVDINPRKNPYIKGDLILPPGATYDPSDPETLLPDSPVVKAFKKQGWEWGGDWTGEKVDYMHFQKVPPNLEEWIESYHSE</sequence>
<dbReference type="Pfam" id="PF13539">
    <property type="entry name" value="Peptidase_M15_4"/>
    <property type="match status" value="1"/>
</dbReference>
<evidence type="ECO:0000313" key="3">
    <source>
        <dbReference type="Proteomes" id="UP001317742"/>
    </source>
</evidence>
<organism evidence="2 3">
    <name type="scientific">Pseudodesulfovibrio nedwellii</name>
    <dbReference type="NCBI Taxonomy" id="2973072"/>
    <lineage>
        <taxon>Bacteria</taxon>
        <taxon>Pseudomonadati</taxon>
        <taxon>Thermodesulfobacteriota</taxon>
        <taxon>Desulfovibrionia</taxon>
        <taxon>Desulfovibrionales</taxon>
        <taxon>Desulfovibrionaceae</taxon>
    </lineage>
</organism>
<dbReference type="Gene3D" id="3.30.1380.10">
    <property type="match status" value="1"/>
</dbReference>
<accession>A0ABN6S708</accession>
<name>A0ABN6S708_9BACT</name>
<dbReference type="InterPro" id="IPR009045">
    <property type="entry name" value="Zn_M74/Hedgehog-like"/>
</dbReference>
<feature type="domain" description="Peptidase M15C" evidence="1">
    <location>
        <begin position="133"/>
        <end position="207"/>
    </location>
</feature>
<dbReference type="InterPro" id="IPR039561">
    <property type="entry name" value="Peptidase_M15C"/>
</dbReference>